<dbReference type="SUPFAM" id="SSF56436">
    <property type="entry name" value="C-type lectin-like"/>
    <property type="match status" value="1"/>
</dbReference>
<protein>
    <recommendedName>
        <fullName evidence="2">Sulfatase-modifying factor enzyme-like domain-containing protein</fullName>
    </recommendedName>
</protein>
<dbReference type="Proteomes" id="UP000023152">
    <property type="component" value="Unassembled WGS sequence"/>
</dbReference>
<dbReference type="GO" id="GO:0120147">
    <property type="term" value="F:formylglycine-generating oxidase activity"/>
    <property type="evidence" value="ECO:0007669"/>
    <property type="project" value="TreeGrafter"/>
</dbReference>
<dbReference type="Gene3D" id="3.90.1580.10">
    <property type="entry name" value="paralog of FGE (formylglycine-generating enzyme)"/>
    <property type="match status" value="1"/>
</dbReference>
<feature type="domain" description="Sulfatase-modifying factor enzyme-like" evidence="2">
    <location>
        <begin position="24"/>
        <end position="102"/>
    </location>
</feature>
<evidence type="ECO:0000256" key="1">
    <source>
        <dbReference type="SAM" id="Phobius"/>
    </source>
</evidence>
<organism evidence="3 4">
    <name type="scientific">Reticulomyxa filosa</name>
    <dbReference type="NCBI Taxonomy" id="46433"/>
    <lineage>
        <taxon>Eukaryota</taxon>
        <taxon>Sar</taxon>
        <taxon>Rhizaria</taxon>
        <taxon>Retaria</taxon>
        <taxon>Foraminifera</taxon>
        <taxon>Monothalamids</taxon>
        <taxon>Reticulomyxidae</taxon>
        <taxon>Reticulomyxa</taxon>
    </lineage>
</organism>
<dbReference type="OrthoDB" id="659at2759"/>
<comment type="caution">
    <text evidence="3">The sequence shown here is derived from an EMBL/GenBank/DDBJ whole genome shotgun (WGS) entry which is preliminary data.</text>
</comment>
<dbReference type="AlphaFoldDB" id="X6MU88"/>
<evidence type="ECO:0000259" key="2">
    <source>
        <dbReference type="Pfam" id="PF03781"/>
    </source>
</evidence>
<dbReference type="Pfam" id="PF03781">
    <property type="entry name" value="FGE-sulfatase"/>
    <property type="match status" value="1"/>
</dbReference>
<dbReference type="InterPro" id="IPR005532">
    <property type="entry name" value="SUMF_dom"/>
</dbReference>
<accession>X6MU88</accession>
<dbReference type="InterPro" id="IPR016187">
    <property type="entry name" value="CTDL_fold"/>
</dbReference>
<dbReference type="PANTHER" id="PTHR23150">
    <property type="entry name" value="SULFATASE MODIFYING FACTOR 1, 2"/>
    <property type="match status" value="1"/>
</dbReference>
<name>X6MU88_RETFI</name>
<keyword evidence="1" id="KW-0812">Transmembrane</keyword>
<feature type="non-terminal residue" evidence="3">
    <location>
        <position position="1"/>
    </location>
</feature>
<keyword evidence="4" id="KW-1185">Reference proteome</keyword>
<proteinExistence type="predicted"/>
<reference evidence="3 4" key="1">
    <citation type="journal article" date="2013" name="Curr. Biol.">
        <title>The Genome of the Foraminiferan Reticulomyxa filosa.</title>
        <authorList>
            <person name="Glockner G."/>
            <person name="Hulsmann N."/>
            <person name="Schleicher M."/>
            <person name="Noegel A.A."/>
            <person name="Eichinger L."/>
            <person name="Gallinger C."/>
            <person name="Pawlowski J."/>
            <person name="Sierra R."/>
            <person name="Euteneuer U."/>
            <person name="Pillet L."/>
            <person name="Moustafa A."/>
            <person name="Platzer M."/>
            <person name="Groth M."/>
            <person name="Szafranski K."/>
            <person name="Schliwa M."/>
        </authorList>
    </citation>
    <scope>NUCLEOTIDE SEQUENCE [LARGE SCALE GENOMIC DNA]</scope>
</reference>
<keyword evidence="1" id="KW-0472">Membrane</keyword>
<gene>
    <name evidence="3" type="ORF">RFI_20089</name>
</gene>
<feature type="transmembrane region" description="Helical" evidence="1">
    <location>
        <begin position="173"/>
        <end position="192"/>
    </location>
</feature>
<dbReference type="InterPro" id="IPR042095">
    <property type="entry name" value="SUMF_sf"/>
</dbReference>
<dbReference type="PANTHER" id="PTHR23150:SF26">
    <property type="entry name" value="GENERIC METHYLTRANSFERASE"/>
    <property type="match status" value="1"/>
</dbReference>
<dbReference type="InterPro" id="IPR051043">
    <property type="entry name" value="Sulfatase_Mod_Factor_Kinase"/>
</dbReference>
<dbReference type="Gene3D" id="3.40.50.150">
    <property type="entry name" value="Vaccinia Virus protein VP39"/>
    <property type="match status" value="1"/>
</dbReference>
<dbReference type="Pfam" id="PF13489">
    <property type="entry name" value="Methyltransf_23"/>
    <property type="match status" value="1"/>
</dbReference>
<dbReference type="SUPFAM" id="SSF53335">
    <property type="entry name" value="S-adenosyl-L-methionine-dependent methyltransferases"/>
    <property type="match status" value="1"/>
</dbReference>
<sequence length="350" mass="40402">IGSTDQPYWKKAPGNTNLEYFTSECPIDMFPCPNSGGFYDIIGNVWQHTLTPQHPFEGFAVHKWYEDFTVPCFGPHHSMLKGGSWISTGNEAIALSRYQFRRHFFQHAGIRYIDDTNDTVVNDDKSPVGRNLSYLQTLADTTLYTNLEADMSAHSNFWDEKYLGVPNLMMVRMFNFSHLICWLLLFIKLYCYNETYNNNSKKCIHTARLFGVDSSPRRRQFAICIVFVYGCNTKDTFDIVVAFFFFYVNAIVTKKFRVTVNELGYKNILNKVVLVQNDVQNMDPEHKDFDLIVATNLLDRLNDPLLFLSSIHQRINKGGTFVLLSSYSWNPNVTPKSKWIGGKHNERGEV</sequence>
<evidence type="ECO:0000313" key="3">
    <source>
        <dbReference type="EMBL" id="ETO17241.1"/>
    </source>
</evidence>
<keyword evidence="1" id="KW-1133">Transmembrane helix</keyword>
<dbReference type="InterPro" id="IPR029063">
    <property type="entry name" value="SAM-dependent_MTases_sf"/>
</dbReference>
<dbReference type="EMBL" id="ASPP01017048">
    <property type="protein sequence ID" value="ETO17241.1"/>
    <property type="molecule type" value="Genomic_DNA"/>
</dbReference>
<evidence type="ECO:0000313" key="4">
    <source>
        <dbReference type="Proteomes" id="UP000023152"/>
    </source>
</evidence>